<dbReference type="RefSeq" id="WP_213502075.1">
    <property type="nucleotide sequence ID" value="NZ_CP054856.1"/>
</dbReference>
<dbReference type="PROSITE" id="PS50977">
    <property type="entry name" value="HTH_TETR_2"/>
    <property type="match status" value="1"/>
</dbReference>
<feature type="DNA-binding region" description="H-T-H motif" evidence="5">
    <location>
        <begin position="43"/>
        <end position="62"/>
    </location>
</feature>
<evidence type="ECO:0000256" key="4">
    <source>
        <dbReference type="ARBA" id="ARBA00023163"/>
    </source>
</evidence>
<evidence type="ECO:0000256" key="3">
    <source>
        <dbReference type="ARBA" id="ARBA00023125"/>
    </source>
</evidence>
<name>A0ABX8E1C4_9SPHN</name>
<keyword evidence="2" id="KW-0805">Transcription regulation</keyword>
<evidence type="ECO:0000313" key="7">
    <source>
        <dbReference type="EMBL" id="QVM82754.1"/>
    </source>
</evidence>
<evidence type="ECO:0000256" key="5">
    <source>
        <dbReference type="PROSITE-ProRule" id="PRU00335"/>
    </source>
</evidence>
<dbReference type="InterPro" id="IPR001647">
    <property type="entry name" value="HTH_TetR"/>
</dbReference>
<dbReference type="InterPro" id="IPR009057">
    <property type="entry name" value="Homeodomain-like_sf"/>
</dbReference>
<dbReference type="Pfam" id="PF00440">
    <property type="entry name" value="TetR_N"/>
    <property type="match status" value="1"/>
</dbReference>
<evidence type="ECO:0000256" key="1">
    <source>
        <dbReference type="ARBA" id="ARBA00022491"/>
    </source>
</evidence>
<dbReference type="EMBL" id="CP054856">
    <property type="protein sequence ID" value="QVM82754.1"/>
    <property type="molecule type" value="Genomic_DNA"/>
</dbReference>
<dbReference type="Pfam" id="PF13977">
    <property type="entry name" value="TetR_C_6"/>
    <property type="match status" value="1"/>
</dbReference>
<dbReference type="PANTHER" id="PTHR47506:SF6">
    <property type="entry name" value="HTH-TYPE TRANSCRIPTIONAL REPRESSOR NEMR"/>
    <property type="match status" value="1"/>
</dbReference>
<evidence type="ECO:0000313" key="8">
    <source>
        <dbReference type="Proteomes" id="UP000677126"/>
    </source>
</evidence>
<reference evidence="7 8" key="1">
    <citation type="journal article" date="2021" name="Int. J. Syst. Evol. Microbiol.">
        <title>Novosphingobium decolorationis sp. nov., an aniline blue-decolourizing bacterium isolated from East Pacific sediment.</title>
        <authorList>
            <person name="Chen X."/>
            <person name="Dong B."/>
            <person name="Chen T."/>
            <person name="Ren N."/>
            <person name="Wang J."/>
            <person name="Xu Y."/>
            <person name="Yang J."/>
            <person name="Zhu S."/>
            <person name="Chen J."/>
        </authorList>
    </citation>
    <scope>NUCLEOTIDE SEQUENCE [LARGE SCALE GENOMIC DNA]</scope>
    <source>
        <strain evidence="7 8">502str22</strain>
    </source>
</reference>
<keyword evidence="1" id="KW-0678">Repressor</keyword>
<keyword evidence="3 5" id="KW-0238">DNA-binding</keyword>
<sequence length="207" mass="22063">MTTTSSDTAPARAAASAKGAARREKILRGVIAIIGRDGYHQQSLRELAKALEMEAQHILYYFASREDLLRSVMELWDKDSLANADPAALAGPSLDLYVAAVRRSSAAPGMSYLYLSFAADAVVPTHPGHHFIRARQARVRRDLAEAIRAEQAAGTIAPEIDPLRAARQLSALSNGLQLQALLDPDGADCDPAAEVAAAVARLRGAVP</sequence>
<feature type="domain" description="HTH tetR-type" evidence="6">
    <location>
        <begin position="20"/>
        <end position="80"/>
    </location>
</feature>
<dbReference type="PANTHER" id="PTHR47506">
    <property type="entry name" value="TRANSCRIPTIONAL REGULATORY PROTEIN"/>
    <property type="match status" value="1"/>
</dbReference>
<organism evidence="7 8">
    <name type="scientific">Novosphingobium decolorationis</name>
    <dbReference type="NCBI Taxonomy" id="2698673"/>
    <lineage>
        <taxon>Bacteria</taxon>
        <taxon>Pseudomonadati</taxon>
        <taxon>Pseudomonadota</taxon>
        <taxon>Alphaproteobacteria</taxon>
        <taxon>Sphingomonadales</taxon>
        <taxon>Sphingomonadaceae</taxon>
        <taxon>Novosphingobium</taxon>
    </lineage>
</organism>
<evidence type="ECO:0000259" key="6">
    <source>
        <dbReference type="PROSITE" id="PS50977"/>
    </source>
</evidence>
<evidence type="ECO:0000256" key="2">
    <source>
        <dbReference type="ARBA" id="ARBA00023015"/>
    </source>
</evidence>
<dbReference type="SUPFAM" id="SSF46689">
    <property type="entry name" value="Homeodomain-like"/>
    <property type="match status" value="1"/>
</dbReference>
<dbReference type="Gene3D" id="1.10.357.10">
    <property type="entry name" value="Tetracycline Repressor, domain 2"/>
    <property type="match status" value="1"/>
</dbReference>
<protein>
    <submittedName>
        <fullName evidence="7">TetR/AcrR family transcriptional regulator</fullName>
    </submittedName>
</protein>
<dbReference type="SUPFAM" id="SSF48498">
    <property type="entry name" value="Tetracyclin repressor-like, C-terminal domain"/>
    <property type="match status" value="1"/>
</dbReference>
<accession>A0ABX8E1C4</accession>
<dbReference type="Proteomes" id="UP000677126">
    <property type="component" value="Chromosome"/>
</dbReference>
<dbReference type="InterPro" id="IPR036271">
    <property type="entry name" value="Tet_transcr_reg_TetR-rel_C_sf"/>
</dbReference>
<dbReference type="InterPro" id="IPR039538">
    <property type="entry name" value="BetI_C"/>
</dbReference>
<keyword evidence="4" id="KW-0804">Transcription</keyword>
<proteinExistence type="predicted"/>
<keyword evidence="8" id="KW-1185">Reference proteome</keyword>
<gene>
    <name evidence="7" type="ORF">HT578_02685</name>
</gene>